<feature type="binding site" evidence="7">
    <location>
        <position position="29"/>
    </location>
    <ligand>
        <name>Zn(2+)</name>
        <dbReference type="ChEBI" id="CHEBI:29105"/>
    </ligand>
</feature>
<dbReference type="SUPFAM" id="SSF55620">
    <property type="entry name" value="Tetrahydrobiopterin biosynthesis enzymes-like"/>
    <property type="match status" value="1"/>
</dbReference>
<feature type="active site" description="Charge relay system" evidence="6">
    <location>
        <position position="67"/>
    </location>
</feature>
<evidence type="ECO:0000256" key="4">
    <source>
        <dbReference type="ARBA" id="ARBA00048807"/>
    </source>
</evidence>
<dbReference type="GO" id="GO:0046872">
    <property type="term" value="F:metal ion binding"/>
    <property type="evidence" value="ECO:0007669"/>
    <property type="project" value="UniProtKB-KW"/>
</dbReference>
<reference evidence="8 9" key="1">
    <citation type="submission" date="2015-02" db="EMBL/GenBank/DDBJ databases">
        <title>Single-cell genomics of uncultivated deep-branching MTB reveals a conserved set of magnetosome genes.</title>
        <authorList>
            <person name="Kolinko S."/>
            <person name="Richter M."/>
            <person name="Glockner F.O."/>
            <person name="Brachmann A."/>
            <person name="Schuler D."/>
        </authorList>
    </citation>
    <scope>NUCLEOTIDE SEQUENCE [LARGE SCALE GENOMIC DNA]</scope>
    <source>
        <strain evidence="8">TM-1</strain>
    </source>
</reference>
<keyword evidence="5 7" id="KW-0862">Zinc</keyword>
<evidence type="ECO:0000256" key="5">
    <source>
        <dbReference type="PIRNR" id="PIRNR006113"/>
    </source>
</evidence>
<proteinExistence type="inferred from homology"/>
<keyword evidence="9" id="KW-1185">Reference proteome</keyword>
<dbReference type="Proteomes" id="UP000033423">
    <property type="component" value="Unassembled WGS sequence"/>
</dbReference>
<dbReference type="NCBIfam" id="TIGR03367">
    <property type="entry name" value="queuosine_QueD"/>
    <property type="match status" value="1"/>
</dbReference>
<name>A0A0F3GSH2_9BACT</name>
<comment type="pathway">
    <text evidence="1 5">Purine metabolism; 7-cyano-7-deazaguanine biosynthesis.</text>
</comment>
<gene>
    <name evidence="8" type="ORF">MBAV_003044</name>
</gene>
<keyword evidence="5" id="KW-0671">Queuosine biosynthesis</keyword>
<sequence>MYELMIEATFSAAHQLRGYKGKCEHLHGHNFKVQVHVQADDLNDIDIAMDFHEIKRYAKEVVEQLDHAYLNDVFPFTEINPSSENIAKWVYDSLKKKLPNDDVRLAAVTVWESETASATYYED</sequence>
<keyword evidence="5 7" id="KW-0479">Metal-binding</keyword>
<evidence type="ECO:0000256" key="2">
    <source>
        <dbReference type="ARBA" id="ARBA00008900"/>
    </source>
</evidence>
<dbReference type="InterPro" id="IPR007115">
    <property type="entry name" value="6-PTP_synth/QueD"/>
</dbReference>
<comment type="catalytic activity">
    <reaction evidence="4 5">
        <text>7,8-dihydroneopterin 3'-triphosphate + H2O = 6-carboxy-5,6,7,8-tetrahydropterin + triphosphate + acetaldehyde + 2 H(+)</text>
        <dbReference type="Rhea" id="RHEA:27966"/>
        <dbReference type="ChEBI" id="CHEBI:15343"/>
        <dbReference type="ChEBI" id="CHEBI:15377"/>
        <dbReference type="ChEBI" id="CHEBI:15378"/>
        <dbReference type="ChEBI" id="CHEBI:18036"/>
        <dbReference type="ChEBI" id="CHEBI:58462"/>
        <dbReference type="ChEBI" id="CHEBI:61032"/>
        <dbReference type="EC" id="4.1.2.50"/>
    </reaction>
</comment>
<dbReference type="InterPro" id="IPR038418">
    <property type="entry name" value="6-PTP_synth/QueD_sf"/>
</dbReference>
<comment type="caution">
    <text evidence="8">The sequence shown here is derived from an EMBL/GenBank/DDBJ whole genome shotgun (WGS) entry which is preliminary data.</text>
</comment>
<dbReference type="GO" id="GO:0008616">
    <property type="term" value="P:tRNA queuosine(34) biosynthetic process"/>
    <property type="evidence" value="ECO:0007669"/>
    <property type="project" value="UniProtKB-KW"/>
</dbReference>
<dbReference type="PANTHER" id="PTHR12589:SF8">
    <property type="entry name" value="6-CARBOXY-5,6,7,8-TETRAHYDROPTERIN SYNTHASE"/>
    <property type="match status" value="1"/>
</dbReference>
<feature type="binding site" evidence="7">
    <location>
        <position position="14"/>
    </location>
    <ligand>
        <name>Zn(2+)</name>
        <dbReference type="ChEBI" id="CHEBI:29105"/>
    </ligand>
</feature>
<dbReference type="Pfam" id="PF01242">
    <property type="entry name" value="PTPS"/>
    <property type="match status" value="1"/>
</dbReference>
<evidence type="ECO:0000256" key="7">
    <source>
        <dbReference type="PIRSR" id="PIRSR006113-2"/>
    </source>
</evidence>
<feature type="active site" description="Charge relay system" evidence="6">
    <location>
        <position position="112"/>
    </location>
</feature>
<accession>A0A0F3GSH2</accession>
<feature type="active site" description="Proton acceptor" evidence="6">
    <location>
        <position position="23"/>
    </location>
</feature>
<dbReference type="GO" id="GO:0070497">
    <property type="term" value="F:6-carboxytetrahydropterin synthase activity"/>
    <property type="evidence" value="ECO:0007669"/>
    <property type="project" value="UniProtKB-EC"/>
</dbReference>
<dbReference type="PIRSF" id="PIRSF006113">
    <property type="entry name" value="PTP_synth"/>
    <property type="match status" value="1"/>
</dbReference>
<dbReference type="UniPathway" id="UPA00391"/>
<evidence type="ECO:0000256" key="6">
    <source>
        <dbReference type="PIRSR" id="PIRSR006113-1"/>
    </source>
</evidence>
<comment type="similarity">
    <text evidence="2 5">Belongs to the PTPS family. QueD subfamily.</text>
</comment>
<organism evidence="8 9">
    <name type="scientific">Candidatus Magnetobacterium bavaricum</name>
    <dbReference type="NCBI Taxonomy" id="29290"/>
    <lineage>
        <taxon>Bacteria</taxon>
        <taxon>Pseudomonadati</taxon>
        <taxon>Nitrospirota</taxon>
        <taxon>Thermodesulfovibrionia</taxon>
        <taxon>Thermodesulfovibrionales</taxon>
        <taxon>Candidatus Magnetobacteriaceae</taxon>
        <taxon>Candidatus Magnetobacterium</taxon>
    </lineage>
</organism>
<dbReference type="AlphaFoldDB" id="A0A0F3GSH2"/>
<feature type="binding site" evidence="7">
    <location>
        <position position="27"/>
    </location>
    <ligand>
        <name>Zn(2+)</name>
        <dbReference type="ChEBI" id="CHEBI:29105"/>
    </ligand>
</feature>
<evidence type="ECO:0000256" key="1">
    <source>
        <dbReference type="ARBA" id="ARBA00005061"/>
    </source>
</evidence>
<protein>
    <recommendedName>
        <fullName evidence="3 5">6-carboxy-5,6,7,8-tetrahydropterin synthase</fullName>
        <ecNumber evidence="5">4.-.-.-</ecNumber>
    </recommendedName>
</protein>
<dbReference type="Gene3D" id="3.30.479.10">
    <property type="entry name" value="6-pyruvoyl tetrahydropterin synthase/QueD"/>
    <property type="match status" value="1"/>
</dbReference>
<evidence type="ECO:0000313" key="8">
    <source>
        <dbReference type="EMBL" id="KJU84762.1"/>
    </source>
</evidence>
<keyword evidence="5 8" id="KW-0456">Lyase</keyword>
<dbReference type="EMBL" id="LACI01001303">
    <property type="protein sequence ID" value="KJU84762.1"/>
    <property type="molecule type" value="Genomic_DNA"/>
</dbReference>
<comment type="cofactor">
    <cofactor evidence="5 7">
        <name>Zn(2+)</name>
        <dbReference type="ChEBI" id="CHEBI:29105"/>
    </cofactor>
    <text evidence="5 7">Binds 1 zinc ion per subunit.</text>
</comment>
<evidence type="ECO:0000256" key="3">
    <source>
        <dbReference type="ARBA" id="ARBA00018141"/>
    </source>
</evidence>
<dbReference type="EC" id="4.-.-.-" evidence="5"/>
<evidence type="ECO:0000313" key="9">
    <source>
        <dbReference type="Proteomes" id="UP000033423"/>
    </source>
</evidence>
<dbReference type="PANTHER" id="PTHR12589">
    <property type="entry name" value="PYRUVOYL TETRAHYDROBIOPTERIN SYNTHASE"/>
    <property type="match status" value="1"/>
</dbReference>